<dbReference type="PANTHER" id="PTHR11496">
    <property type="entry name" value="ALCOHOL DEHYDROGENASE"/>
    <property type="match status" value="1"/>
</dbReference>
<evidence type="ECO:0000256" key="2">
    <source>
        <dbReference type="ARBA" id="ARBA00023002"/>
    </source>
</evidence>
<evidence type="ECO:0000259" key="3">
    <source>
        <dbReference type="Pfam" id="PF00465"/>
    </source>
</evidence>
<evidence type="ECO:0000313" key="5">
    <source>
        <dbReference type="EMBL" id="SDG00437.1"/>
    </source>
</evidence>
<dbReference type="SUPFAM" id="SSF56796">
    <property type="entry name" value="Dehydroquinate synthase-like"/>
    <property type="match status" value="1"/>
</dbReference>
<dbReference type="Proteomes" id="UP000199355">
    <property type="component" value="Unassembled WGS sequence"/>
</dbReference>
<protein>
    <submittedName>
        <fullName evidence="5">Alcohol dehydrogenase, class IV</fullName>
    </submittedName>
</protein>
<proteinExistence type="inferred from homology"/>
<dbReference type="Pfam" id="PF00465">
    <property type="entry name" value="Fe-ADH"/>
    <property type="match status" value="1"/>
</dbReference>
<dbReference type="EMBL" id="FNBX01000023">
    <property type="protein sequence ID" value="SDG00437.1"/>
    <property type="molecule type" value="Genomic_DNA"/>
</dbReference>
<dbReference type="Gene3D" id="1.20.1090.10">
    <property type="entry name" value="Dehydroquinate synthase-like - alpha domain"/>
    <property type="match status" value="1"/>
</dbReference>
<evidence type="ECO:0000259" key="4">
    <source>
        <dbReference type="Pfam" id="PF25137"/>
    </source>
</evidence>
<dbReference type="AlphaFoldDB" id="A0A1G7QPG6"/>
<dbReference type="Pfam" id="PF25137">
    <property type="entry name" value="ADH_Fe_C"/>
    <property type="match status" value="1"/>
</dbReference>
<dbReference type="InterPro" id="IPR001670">
    <property type="entry name" value="ADH_Fe/GldA"/>
</dbReference>
<dbReference type="InterPro" id="IPR039697">
    <property type="entry name" value="Alcohol_dehydrogenase_Fe"/>
</dbReference>
<feature type="domain" description="Alcohol dehydrogenase iron-type/glycerol dehydrogenase GldA" evidence="3">
    <location>
        <begin position="19"/>
        <end position="191"/>
    </location>
</feature>
<dbReference type="GO" id="GO:0004022">
    <property type="term" value="F:alcohol dehydrogenase (NAD+) activity"/>
    <property type="evidence" value="ECO:0007669"/>
    <property type="project" value="TreeGrafter"/>
</dbReference>
<organism evidence="5 6">
    <name type="scientific">Desulfovibrio legallii</name>
    <dbReference type="NCBI Taxonomy" id="571438"/>
    <lineage>
        <taxon>Bacteria</taxon>
        <taxon>Pseudomonadati</taxon>
        <taxon>Thermodesulfobacteriota</taxon>
        <taxon>Desulfovibrionia</taxon>
        <taxon>Desulfovibrionales</taxon>
        <taxon>Desulfovibrionaceae</taxon>
        <taxon>Desulfovibrio</taxon>
    </lineage>
</organism>
<dbReference type="Gene3D" id="3.40.50.1970">
    <property type="match status" value="1"/>
</dbReference>
<dbReference type="STRING" id="571438.SAMN05192586_1234"/>
<sequence length="403" mass="42948">MTIAPCPHTAAVREIRLRTTVFLGVGALERLESVFARLREDGVRSVLCVCGGHAYRDSGAWDEAERAARSQGLKLALYNRVTPDPSTDCMDEAAALGRVVGAGAVLAIGGGSPIDCGKCAAALLANPGVTAEDLFCCRFRPRTALPLAAVPLTHGVGSEVNRFAVAALPRQRRASVIAHDCLYPRYAVEDPALMTGLSPDQTRYVSVDALSRVVEAATTTVSNPFVVMLARETVRLVHRWLPAALQCPDDLEARYGLCLAAIQAGLAFDNGLLHMAHALEQPLRGVCDAPHGLRLAVLLPAVVRECYPACAPVAADILAPLAPGLRGLPEEAPKAARAVEQWLFSVGLTQKLLNLGVQEPDVEKFCTQVECTPSLGPLLSVAPVPSSHELVARIYRQSLRPMP</sequence>
<dbReference type="GO" id="GO:0046872">
    <property type="term" value="F:metal ion binding"/>
    <property type="evidence" value="ECO:0007669"/>
    <property type="project" value="InterPro"/>
</dbReference>
<feature type="domain" description="Fe-containing alcohol dehydrogenase-like C-terminal" evidence="4">
    <location>
        <begin position="205"/>
        <end position="369"/>
    </location>
</feature>
<keyword evidence="6" id="KW-1185">Reference proteome</keyword>
<dbReference type="OrthoDB" id="5445534at2"/>
<evidence type="ECO:0000313" key="6">
    <source>
        <dbReference type="Proteomes" id="UP000199355"/>
    </source>
</evidence>
<name>A0A1G7QPG6_9BACT</name>
<evidence type="ECO:0000256" key="1">
    <source>
        <dbReference type="ARBA" id="ARBA00007358"/>
    </source>
</evidence>
<keyword evidence="2" id="KW-0560">Oxidoreductase</keyword>
<accession>A0A1G7QPG6</accession>
<reference evidence="6" key="1">
    <citation type="submission" date="2016-10" db="EMBL/GenBank/DDBJ databases">
        <authorList>
            <person name="Varghese N."/>
            <person name="Submissions S."/>
        </authorList>
    </citation>
    <scope>NUCLEOTIDE SEQUENCE [LARGE SCALE GENOMIC DNA]</scope>
    <source>
        <strain evidence="6">KHC7</strain>
    </source>
</reference>
<dbReference type="RefSeq" id="WP_092155164.1">
    <property type="nucleotide sequence ID" value="NZ_FNBX01000023.1"/>
</dbReference>
<dbReference type="InterPro" id="IPR056798">
    <property type="entry name" value="ADH_Fe_C"/>
</dbReference>
<dbReference type="PANTHER" id="PTHR11496:SF102">
    <property type="entry name" value="ALCOHOL DEHYDROGENASE 4"/>
    <property type="match status" value="1"/>
</dbReference>
<comment type="similarity">
    <text evidence="1">Belongs to the iron-containing alcohol dehydrogenase family.</text>
</comment>
<gene>
    <name evidence="5" type="ORF">SAMN05192586_1234</name>
</gene>